<evidence type="ECO:0000256" key="1">
    <source>
        <dbReference type="SAM" id="Coils"/>
    </source>
</evidence>
<evidence type="ECO:0000313" key="3">
    <source>
        <dbReference type="Proteomes" id="UP000095787"/>
    </source>
</evidence>
<dbReference type="RefSeq" id="WP_055159224.1">
    <property type="nucleotide sequence ID" value="NZ_CATZLF010000030.1"/>
</dbReference>
<protein>
    <submittedName>
        <fullName evidence="2">Uncharacterized protein</fullName>
    </submittedName>
</protein>
<organism evidence="2 3">
    <name type="scientific">[Ruminococcus] torques</name>
    <dbReference type="NCBI Taxonomy" id="33039"/>
    <lineage>
        <taxon>Bacteria</taxon>
        <taxon>Bacillati</taxon>
        <taxon>Bacillota</taxon>
        <taxon>Clostridia</taxon>
        <taxon>Lachnospirales</taxon>
        <taxon>Lachnospiraceae</taxon>
        <taxon>Mediterraneibacter</taxon>
    </lineage>
</organism>
<proteinExistence type="predicted"/>
<accession>A0A174DR58</accession>
<dbReference type="AlphaFoldDB" id="A0A174DR58"/>
<reference evidence="2 3" key="1">
    <citation type="submission" date="2015-09" db="EMBL/GenBank/DDBJ databases">
        <authorList>
            <consortium name="Pathogen Informatics"/>
        </authorList>
    </citation>
    <scope>NUCLEOTIDE SEQUENCE [LARGE SCALE GENOMIC DNA]</scope>
    <source>
        <strain evidence="2 3">2789STDY5834841</strain>
    </source>
</reference>
<dbReference type="EMBL" id="CYZO01000029">
    <property type="protein sequence ID" value="CUO27934.1"/>
    <property type="molecule type" value="Genomic_DNA"/>
</dbReference>
<gene>
    <name evidence="2" type="ORF">ERS852456_02103</name>
</gene>
<name>A0A174DR58_9FIRM</name>
<feature type="coiled-coil region" evidence="1">
    <location>
        <begin position="86"/>
        <end position="257"/>
    </location>
</feature>
<evidence type="ECO:0000313" key="2">
    <source>
        <dbReference type="EMBL" id="CUO27934.1"/>
    </source>
</evidence>
<dbReference type="Proteomes" id="UP000095787">
    <property type="component" value="Unassembled WGS sequence"/>
</dbReference>
<keyword evidence="1" id="KW-0175">Coiled coil</keyword>
<sequence length="257" mass="30073">MGEVKQTNFRINTEDAEKFREFCNANGMNQAQGFDHIMQIIEMDKAKAAIPERALEIEEFERHAKALITAFLNSVEIAESSEERVLEKYQSLLVSKDEQIMKLQDELKIKEERSTEAYSVAKEAENKYITIEKAMKEAVESERKMHDSLKDKEEINSMLASRLKDLEQKILDYPTLKEKLDAANEELKNVKQTMRDNLKDAEIASERAALEKERALMAIEKEHKEKLQHLYEKIEELRQERADLKDQIRNLEKIIKE</sequence>